<protein>
    <submittedName>
        <fullName evidence="1">Uncharacterized protein</fullName>
    </submittedName>
</protein>
<dbReference type="EMBL" id="BX908798">
    <property type="protein sequence ID" value="CAF23416.1"/>
    <property type="molecule type" value="Genomic_DNA"/>
</dbReference>
<dbReference type="Proteomes" id="UP000000529">
    <property type="component" value="Chromosome"/>
</dbReference>
<gene>
    <name evidence="1" type="ORF">PC_RS03320</name>
</gene>
<sequence>MDLAYSLVFKILHEANANFKFMTLDFKVLIGKSIQVYFKRKEESLNPYVKFFGSRGGNYAIRSDLAHQGQIQEKMKPARMSLNNGHLHASIKGKMKG</sequence>
<dbReference type="AlphaFoldDB" id="Q6MDD3"/>
<keyword evidence="2" id="KW-1185">Reference proteome</keyword>
<organism evidence="1 2">
    <name type="scientific">Protochlamydia amoebophila (strain UWE25)</name>
    <dbReference type="NCBI Taxonomy" id="264201"/>
    <lineage>
        <taxon>Bacteria</taxon>
        <taxon>Pseudomonadati</taxon>
        <taxon>Chlamydiota</taxon>
        <taxon>Chlamydiia</taxon>
        <taxon>Parachlamydiales</taxon>
        <taxon>Parachlamydiaceae</taxon>
        <taxon>Candidatus Protochlamydia</taxon>
    </lineage>
</organism>
<dbReference type="STRING" id="264201.pc0692"/>
<evidence type="ECO:0000313" key="1">
    <source>
        <dbReference type="EMBL" id="CAF23416.1"/>
    </source>
</evidence>
<evidence type="ECO:0000313" key="2">
    <source>
        <dbReference type="Proteomes" id="UP000000529"/>
    </source>
</evidence>
<name>Q6MDD3_PARUW</name>
<dbReference type="HOGENOM" id="CLU_2344149_0_0_0"/>
<dbReference type="KEGG" id="pcu:PC_RS03320"/>
<accession>Q6MDD3</accession>
<proteinExistence type="predicted"/>
<reference evidence="1 2" key="1">
    <citation type="journal article" date="2004" name="Science">
        <title>Illuminating the evolutionary history of chlamydiae.</title>
        <authorList>
            <person name="Horn M."/>
            <person name="Collingro A."/>
            <person name="Schmitz-Esser S."/>
            <person name="Beier C.L."/>
            <person name="Purkhold U."/>
            <person name="Fartmann B."/>
            <person name="Brandt P."/>
            <person name="Nyakatura G.J."/>
            <person name="Droege M."/>
            <person name="Frishman D."/>
            <person name="Rattei T."/>
            <person name="Mewes H."/>
            <person name="Wagner M."/>
        </authorList>
    </citation>
    <scope>NUCLEOTIDE SEQUENCE [LARGE SCALE GENOMIC DNA]</scope>
    <source>
        <strain evidence="1 2">UWE25</strain>
    </source>
</reference>